<evidence type="ECO:0000313" key="2">
    <source>
        <dbReference type="EMBL" id="CCH16981.1"/>
    </source>
</evidence>
<gene>
    <name evidence="2" type="ORF">MILUP08_41899</name>
</gene>
<evidence type="ECO:0000259" key="1">
    <source>
        <dbReference type="Pfam" id="PF11645"/>
    </source>
</evidence>
<proteinExistence type="predicted"/>
<accession>I0KZI4</accession>
<dbReference type="GO" id="GO:0003676">
    <property type="term" value="F:nucleic acid binding"/>
    <property type="evidence" value="ECO:0007669"/>
    <property type="project" value="InterPro"/>
</dbReference>
<dbReference type="Pfam" id="PF11645">
    <property type="entry name" value="PDDEXK_5"/>
    <property type="match status" value="1"/>
</dbReference>
<dbReference type="Proteomes" id="UP000003448">
    <property type="component" value="Unassembled WGS sequence"/>
</dbReference>
<organism evidence="2 3">
    <name type="scientific">Micromonospora lupini str. Lupac 08</name>
    <dbReference type="NCBI Taxonomy" id="1150864"/>
    <lineage>
        <taxon>Bacteria</taxon>
        <taxon>Bacillati</taxon>
        <taxon>Actinomycetota</taxon>
        <taxon>Actinomycetes</taxon>
        <taxon>Micromonosporales</taxon>
        <taxon>Micromonosporaceae</taxon>
        <taxon>Micromonospora</taxon>
    </lineage>
</organism>
<keyword evidence="3" id="KW-1185">Reference proteome</keyword>
<comment type="caution">
    <text evidence="2">The sequence shown here is derived from an EMBL/GenBank/DDBJ whole genome shotgun (WGS) entry which is preliminary data.</text>
</comment>
<dbReference type="InterPro" id="IPR021671">
    <property type="entry name" value="PD(D/E)XK_Endonuc"/>
</dbReference>
<feature type="domain" description="PD(D/E)XK endonuclease" evidence="1">
    <location>
        <begin position="149"/>
        <end position="252"/>
    </location>
</feature>
<dbReference type="EMBL" id="CAIE01000017">
    <property type="protein sequence ID" value="CCH16981.1"/>
    <property type="molecule type" value="Genomic_DNA"/>
</dbReference>
<dbReference type="InterPro" id="IPR011856">
    <property type="entry name" value="tRNA_endonuc-like_dom_sf"/>
</dbReference>
<dbReference type="AlphaFoldDB" id="I0KZI4"/>
<dbReference type="RefSeq" id="WP_007457310.1">
    <property type="nucleotide sequence ID" value="NZ_HF570108.1"/>
</dbReference>
<name>I0KZI4_9ACTN</name>
<protein>
    <recommendedName>
        <fullName evidence="1">PD(D/E)XK endonuclease domain-containing protein</fullName>
    </recommendedName>
</protein>
<dbReference type="Gene3D" id="3.40.1350.10">
    <property type="match status" value="1"/>
</dbReference>
<sequence>MPRPRTWTDDQLREALPHARSWKDVCEVLAVPVGGKTFASLRNRADALTLDYAHLYGSGQRRPVIAAITDDRLRDVVPKCHSWNQLAMELGYSNSRSGGWRTRIEAHIDALGLSTEHFQGRGFNGLVPLDNEPVFTADPTPERLRVAATGKAIAWFSERGYVVSLPVEPAVYDLIVDSPEGLDRVQVKSSAAANRSVQFSRTLYDKTQTGSRSTGHYTRKPYEPGEIDYFFVVMADGSMYLLPYEVIGRSMQITLGKRYEQFVV</sequence>
<evidence type="ECO:0000313" key="3">
    <source>
        <dbReference type="Proteomes" id="UP000003448"/>
    </source>
</evidence>
<reference evidence="3" key="1">
    <citation type="journal article" date="2012" name="J. Bacteriol.">
        <title>Genome Sequence of Micromonospora lupini Lupac 08, Isolated from Root Nodules of Lupinus angustifolius.</title>
        <authorList>
            <person name="Alonso-Vega P."/>
            <person name="Normand P."/>
            <person name="Bacigalupe R."/>
            <person name="Pujic P."/>
            <person name="Lajus A."/>
            <person name="Vallenet D."/>
            <person name="Carro L."/>
            <person name="Coll P."/>
            <person name="Trujillo M.E."/>
        </authorList>
    </citation>
    <scope>NUCLEOTIDE SEQUENCE [LARGE SCALE GENOMIC DNA]</scope>
    <source>
        <strain evidence="3">Lupac 08</strain>
    </source>
</reference>
<dbReference type="eggNOG" id="ENOG50341C4">
    <property type="taxonomic scope" value="Bacteria"/>
</dbReference>